<gene>
    <name evidence="2" type="ORF">APAL1065_LOCUS4976</name>
</gene>
<proteinExistence type="predicted"/>
<dbReference type="AlphaFoldDB" id="A0A7S2VE16"/>
<evidence type="ECO:0000313" key="2">
    <source>
        <dbReference type="EMBL" id="CAD9950250.1"/>
    </source>
</evidence>
<sequence>MALPQALTPESSPEQPSLSTATEMEQPVVHHPKKLLDVPMAAPIPKVSNRQDEPTAETLVTPHRVQDTLGADVIQTQDLGGPTSQAALFSQIRPLSTS</sequence>
<dbReference type="EMBL" id="HBHT01007471">
    <property type="protein sequence ID" value="CAD9950250.1"/>
    <property type="molecule type" value="Transcribed_RNA"/>
</dbReference>
<protein>
    <submittedName>
        <fullName evidence="2">Uncharacterized protein</fullName>
    </submittedName>
</protein>
<feature type="compositionally biased region" description="Polar residues" evidence="1">
    <location>
        <begin position="8"/>
        <end position="23"/>
    </location>
</feature>
<evidence type="ECO:0000256" key="1">
    <source>
        <dbReference type="SAM" id="MobiDB-lite"/>
    </source>
</evidence>
<feature type="region of interest" description="Disordered" evidence="1">
    <location>
        <begin position="1"/>
        <end position="29"/>
    </location>
</feature>
<accession>A0A7S2VE16</accession>
<name>A0A7S2VE16_9STRA</name>
<reference evidence="2" key="1">
    <citation type="submission" date="2021-01" db="EMBL/GenBank/DDBJ databases">
        <authorList>
            <person name="Corre E."/>
            <person name="Pelletier E."/>
            <person name="Niang G."/>
            <person name="Scheremetjew M."/>
            <person name="Finn R."/>
            <person name="Kale V."/>
            <person name="Holt S."/>
            <person name="Cochrane G."/>
            <person name="Meng A."/>
            <person name="Brown T."/>
            <person name="Cohen L."/>
        </authorList>
    </citation>
    <scope>NUCLEOTIDE SEQUENCE</scope>
    <source>
        <strain evidence="2">CCMP125</strain>
    </source>
</reference>
<organism evidence="2">
    <name type="scientific">Entomoneis paludosa</name>
    <dbReference type="NCBI Taxonomy" id="265537"/>
    <lineage>
        <taxon>Eukaryota</taxon>
        <taxon>Sar</taxon>
        <taxon>Stramenopiles</taxon>
        <taxon>Ochrophyta</taxon>
        <taxon>Bacillariophyta</taxon>
        <taxon>Bacillariophyceae</taxon>
        <taxon>Bacillariophycidae</taxon>
        <taxon>Entomoneidaceae</taxon>
        <taxon>Entomoneis</taxon>
    </lineage>
</organism>